<dbReference type="Gene3D" id="3.90.550.10">
    <property type="entry name" value="Spore Coat Polysaccharide Biosynthesis Protein SpsA, Chain A"/>
    <property type="match status" value="1"/>
</dbReference>
<evidence type="ECO:0000313" key="4">
    <source>
        <dbReference type="EMBL" id="EJW94701.1"/>
    </source>
</evidence>
<dbReference type="InterPro" id="IPR001173">
    <property type="entry name" value="Glyco_trans_2-like"/>
</dbReference>
<dbReference type="EMBL" id="AMCI01006224">
    <property type="protein sequence ID" value="EJW94701.1"/>
    <property type="molecule type" value="Genomic_DNA"/>
</dbReference>
<protein>
    <submittedName>
        <fullName evidence="4">Glycosyltransferase, group 2 family protein</fullName>
    </submittedName>
</protein>
<dbReference type="PANTHER" id="PTHR22916:SF51">
    <property type="entry name" value="GLYCOSYLTRANSFERASE EPSH-RELATED"/>
    <property type="match status" value="1"/>
</dbReference>
<accession>J9FIH5</accession>
<dbReference type="GO" id="GO:0016757">
    <property type="term" value="F:glycosyltransferase activity"/>
    <property type="evidence" value="ECO:0007669"/>
    <property type="project" value="UniProtKB-KW"/>
</dbReference>
<proteinExistence type="predicted"/>
<dbReference type="Pfam" id="PF00535">
    <property type="entry name" value="Glycos_transf_2"/>
    <property type="match status" value="1"/>
</dbReference>
<keyword evidence="1" id="KW-0328">Glycosyltransferase</keyword>
<feature type="non-terminal residue" evidence="4">
    <location>
        <position position="184"/>
    </location>
</feature>
<evidence type="ECO:0000259" key="3">
    <source>
        <dbReference type="Pfam" id="PF00535"/>
    </source>
</evidence>
<evidence type="ECO:0000256" key="2">
    <source>
        <dbReference type="ARBA" id="ARBA00022679"/>
    </source>
</evidence>
<dbReference type="InterPro" id="IPR029044">
    <property type="entry name" value="Nucleotide-diphossugar_trans"/>
</dbReference>
<sequence length="184" mass="20638">MDDGSPDSCPALCEAYAQKEERVRVIHRENGGLSSARNSGIAAARGDYLAFVDADDTVAPDYLSTMFYAAQNSDADLVISGFCEMQQDSTVLPDAGRYLAEQTGTFVGRELLAHFFDPDSIYYTVAWNKLYRARIWQTLRYPEGFLHEDEAVAHRLYAACAKVTCLNEILYFYRQREGSICRSG</sequence>
<dbReference type="CDD" id="cd00761">
    <property type="entry name" value="Glyco_tranf_GTA_type"/>
    <property type="match status" value="1"/>
</dbReference>
<evidence type="ECO:0000256" key="1">
    <source>
        <dbReference type="ARBA" id="ARBA00022676"/>
    </source>
</evidence>
<organism evidence="4">
    <name type="scientific">gut metagenome</name>
    <dbReference type="NCBI Taxonomy" id="749906"/>
    <lineage>
        <taxon>unclassified sequences</taxon>
        <taxon>metagenomes</taxon>
        <taxon>organismal metagenomes</taxon>
    </lineage>
</organism>
<dbReference type="AlphaFoldDB" id="J9FIH5"/>
<name>J9FIH5_9ZZZZ</name>
<reference evidence="4" key="1">
    <citation type="journal article" date="2012" name="PLoS ONE">
        <title>Gene sets for utilization of primary and secondary nutrition supplies in the distal gut of endangered iberian lynx.</title>
        <authorList>
            <person name="Alcaide M."/>
            <person name="Messina E."/>
            <person name="Richter M."/>
            <person name="Bargiela R."/>
            <person name="Peplies J."/>
            <person name="Huws S.A."/>
            <person name="Newbold C.J."/>
            <person name="Golyshin P.N."/>
            <person name="Simon M.A."/>
            <person name="Lopez G."/>
            <person name="Yakimov M.M."/>
            <person name="Ferrer M."/>
        </authorList>
    </citation>
    <scope>NUCLEOTIDE SEQUENCE</scope>
</reference>
<feature type="domain" description="Glycosyltransferase 2-like" evidence="3">
    <location>
        <begin position="1"/>
        <end position="132"/>
    </location>
</feature>
<gene>
    <name evidence="4" type="ORF">EVA_17192</name>
</gene>
<dbReference type="PANTHER" id="PTHR22916">
    <property type="entry name" value="GLYCOSYLTRANSFERASE"/>
    <property type="match status" value="1"/>
</dbReference>
<comment type="caution">
    <text evidence="4">The sequence shown here is derived from an EMBL/GenBank/DDBJ whole genome shotgun (WGS) entry which is preliminary data.</text>
</comment>
<dbReference type="SUPFAM" id="SSF53448">
    <property type="entry name" value="Nucleotide-diphospho-sugar transferases"/>
    <property type="match status" value="1"/>
</dbReference>
<keyword evidence="2 4" id="KW-0808">Transferase</keyword>